<keyword evidence="9" id="KW-1185">Reference proteome</keyword>
<evidence type="ECO:0000256" key="5">
    <source>
        <dbReference type="PROSITE-ProRule" id="PRU00042"/>
    </source>
</evidence>
<evidence type="ECO:0000256" key="6">
    <source>
        <dbReference type="SAM" id="MobiDB-lite"/>
    </source>
</evidence>
<sequence>MPSNKVSQKCLEKNEKLESIPRKVSQRLLERKIAKENSEKLLKEASQKNSIKTSEKHLGVSSTTIPPKTSKKTGKKKASISLKMPPQKCSTKRSKKAPWKSLDTNAKIVTSISQENSETHTKAVVKRQSNATCVICKRSFTSKKMLKDHNIKHHYIRHCPNCPKTFRQTRKFILHLRSHLNDYPYQCKICLEEFNQKKYLLEHKQRHISSENLKCRTCSKVFHHINSFSAHRQTHRGPPYPCTYCNAIFSNFYDRNVHCKNHVNRCILCRHKVAAFPTNLDLSFHMRLVHRDDVANDDTAHTFEACVSTGAVNLEQDSDSDSMDDMDSDDESLADMDYNYQKDAVEPVYTLKRKDKFICFICYDLYPSPELLKSHMKAHYWFPCNLCPQFFPNPETFHSHKCDFADVNCSTEIECKNCEKTVANEATSHTLANTGSVDLEEGSDRESMNDLLSSDSESLADIYLNYQKMLFQNHKCDFADVNCSTEIECENCKKTHCKMTYDTSGIIMNTPQSIVSKVQTMKYDIVQLINFIEYVKCQKLPLDVATLNRVGLHSTSLRIILKDSRIRHFFSSECISEMEDMYSKLQDFNQSLCDSINNTSE</sequence>
<keyword evidence="1" id="KW-0479">Metal-binding</keyword>
<dbReference type="SUPFAM" id="SSF57667">
    <property type="entry name" value="beta-beta-alpha zinc fingers"/>
    <property type="match status" value="2"/>
</dbReference>
<evidence type="ECO:0000313" key="9">
    <source>
        <dbReference type="Proteomes" id="UP000807504"/>
    </source>
</evidence>
<dbReference type="Proteomes" id="UP000807504">
    <property type="component" value="Unassembled WGS sequence"/>
</dbReference>
<dbReference type="GO" id="GO:0005634">
    <property type="term" value="C:nucleus"/>
    <property type="evidence" value="ECO:0007669"/>
    <property type="project" value="TreeGrafter"/>
</dbReference>
<evidence type="ECO:0000256" key="2">
    <source>
        <dbReference type="ARBA" id="ARBA00022737"/>
    </source>
</evidence>
<evidence type="ECO:0000313" key="8">
    <source>
        <dbReference type="EMBL" id="KAF8770785.1"/>
    </source>
</evidence>
<dbReference type="SMART" id="SM00355">
    <property type="entry name" value="ZnF_C2H2"/>
    <property type="match status" value="8"/>
</dbReference>
<evidence type="ECO:0000256" key="3">
    <source>
        <dbReference type="ARBA" id="ARBA00022771"/>
    </source>
</evidence>
<accession>A0A8T0EFQ2</accession>
<dbReference type="PROSITE" id="PS50157">
    <property type="entry name" value="ZINC_FINGER_C2H2_2"/>
    <property type="match status" value="3"/>
</dbReference>
<feature type="compositionally biased region" description="Basic and acidic residues" evidence="6">
    <location>
        <begin position="37"/>
        <end position="46"/>
    </location>
</feature>
<reference evidence="8" key="1">
    <citation type="journal article" date="2020" name="bioRxiv">
        <title>Chromosome-level reference genome of the European wasp spider Argiope bruennichi: a resource for studies on range expansion and evolutionary adaptation.</title>
        <authorList>
            <person name="Sheffer M.M."/>
            <person name="Hoppe A."/>
            <person name="Krehenwinkel H."/>
            <person name="Uhl G."/>
            <person name="Kuss A.W."/>
            <person name="Jensen L."/>
            <person name="Jensen C."/>
            <person name="Gillespie R.G."/>
            <person name="Hoff K.J."/>
            <person name="Prost S."/>
        </authorList>
    </citation>
    <scope>NUCLEOTIDE SEQUENCE</scope>
</reference>
<dbReference type="Gene3D" id="3.30.160.60">
    <property type="entry name" value="Classic Zinc Finger"/>
    <property type="match status" value="2"/>
</dbReference>
<dbReference type="PANTHER" id="PTHR24379:SF127">
    <property type="entry name" value="BLOODY FINGERS-RELATED"/>
    <property type="match status" value="1"/>
</dbReference>
<comment type="caution">
    <text evidence="8">The sequence shown here is derived from an EMBL/GenBank/DDBJ whole genome shotgun (WGS) entry which is preliminary data.</text>
</comment>
<dbReference type="GO" id="GO:0008270">
    <property type="term" value="F:zinc ion binding"/>
    <property type="evidence" value="ECO:0007669"/>
    <property type="project" value="UniProtKB-KW"/>
</dbReference>
<keyword evidence="2" id="KW-0677">Repeat</keyword>
<keyword evidence="3 5" id="KW-0863">Zinc-finger</keyword>
<name>A0A8T0EFQ2_ARGBR</name>
<feature type="domain" description="C2H2-type" evidence="7">
    <location>
        <begin position="213"/>
        <end position="240"/>
    </location>
</feature>
<feature type="region of interest" description="Disordered" evidence="6">
    <location>
        <begin position="37"/>
        <end position="100"/>
    </location>
</feature>
<reference evidence="8" key="2">
    <citation type="submission" date="2020-06" db="EMBL/GenBank/DDBJ databases">
        <authorList>
            <person name="Sheffer M."/>
        </authorList>
    </citation>
    <scope>NUCLEOTIDE SEQUENCE</scope>
</reference>
<evidence type="ECO:0000259" key="7">
    <source>
        <dbReference type="PROSITE" id="PS50157"/>
    </source>
</evidence>
<evidence type="ECO:0000256" key="4">
    <source>
        <dbReference type="ARBA" id="ARBA00022833"/>
    </source>
</evidence>
<feature type="compositionally biased region" description="Basic residues" evidence="6">
    <location>
        <begin position="69"/>
        <end position="78"/>
    </location>
</feature>
<dbReference type="GO" id="GO:0000977">
    <property type="term" value="F:RNA polymerase II transcription regulatory region sequence-specific DNA binding"/>
    <property type="evidence" value="ECO:0007669"/>
    <property type="project" value="TreeGrafter"/>
</dbReference>
<dbReference type="InterPro" id="IPR013087">
    <property type="entry name" value="Znf_C2H2_type"/>
</dbReference>
<proteinExistence type="predicted"/>
<gene>
    <name evidence="8" type="ORF">HNY73_018274</name>
</gene>
<evidence type="ECO:0000256" key="1">
    <source>
        <dbReference type="ARBA" id="ARBA00022723"/>
    </source>
</evidence>
<dbReference type="InterPro" id="IPR036236">
    <property type="entry name" value="Znf_C2H2_sf"/>
</dbReference>
<feature type="domain" description="C2H2-type" evidence="7">
    <location>
        <begin position="157"/>
        <end position="184"/>
    </location>
</feature>
<dbReference type="EMBL" id="JABXBU010002228">
    <property type="protein sequence ID" value="KAF8770785.1"/>
    <property type="molecule type" value="Genomic_DNA"/>
</dbReference>
<dbReference type="GO" id="GO:0000981">
    <property type="term" value="F:DNA-binding transcription factor activity, RNA polymerase II-specific"/>
    <property type="evidence" value="ECO:0007669"/>
    <property type="project" value="TreeGrafter"/>
</dbReference>
<dbReference type="PANTHER" id="PTHR24379">
    <property type="entry name" value="KRAB AND ZINC FINGER DOMAIN-CONTAINING"/>
    <property type="match status" value="1"/>
</dbReference>
<dbReference type="AlphaFoldDB" id="A0A8T0EFQ2"/>
<dbReference type="PROSITE" id="PS00028">
    <property type="entry name" value="ZINC_FINGER_C2H2_1"/>
    <property type="match status" value="6"/>
</dbReference>
<feature type="domain" description="C2H2-type" evidence="7">
    <location>
        <begin position="185"/>
        <end position="212"/>
    </location>
</feature>
<organism evidence="8 9">
    <name type="scientific">Argiope bruennichi</name>
    <name type="common">Wasp spider</name>
    <name type="synonym">Aranea bruennichi</name>
    <dbReference type="NCBI Taxonomy" id="94029"/>
    <lineage>
        <taxon>Eukaryota</taxon>
        <taxon>Metazoa</taxon>
        <taxon>Ecdysozoa</taxon>
        <taxon>Arthropoda</taxon>
        <taxon>Chelicerata</taxon>
        <taxon>Arachnida</taxon>
        <taxon>Araneae</taxon>
        <taxon>Araneomorphae</taxon>
        <taxon>Entelegynae</taxon>
        <taxon>Araneoidea</taxon>
        <taxon>Araneidae</taxon>
        <taxon>Argiope</taxon>
    </lineage>
</organism>
<keyword evidence="4" id="KW-0862">Zinc</keyword>
<protein>
    <submittedName>
        <fullName evidence="8">Zinc finger and SCAN domain-containing</fullName>
    </submittedName>
</protein>